<sequence length="255" mass="27568">MPLHMSTFNLPPLPKPEPIAANKGAEAVLKAVYAALATAGTGGPNPRIDLSGLDGDDRTLLSQILSEGEVSARIDGQSTVLIQESVFAGVWRVVEGGPDTVQEYVEIGVAPTLLTMVSRERAHAWQFPDVVPDEVTNAASILTEIGEHLATWQHGQPSHVVNLTLLPLSPPDVAFLDQVLGWGAVTILSRGYGNCRVTTTNVPYCWRAVYFNSEDTMILNTIEVTDLPNVVCAAPDDLRDSRERLHDVLNWVAIA</sequence>
<dbReference type="AlphaFoldDB" id="A0A1N7RSY6"/>
<name>A0A1N7RSY6_9BURK</name>
<evidence type="ECO:0000259" key="2">
    <source>
        <dbReference type="Pfam" id="PF04809"/>
    </source>
</evidence>
<feature type="domain" description="HupH hydrogenase expression protein C-terminal" evidence="2">
    <location>
        <begin position="135"/>
        <end position="252"/>
    </location>
</feature>
<protein>
    <submittedName>
        <fullName evidence="3">Hydrogenase expression/formation protein HoxQ</fullName>
    </submittedName>
</protein>
<dbReference type="OrthoDB" id="6560677at2"/>
<keyword evidence="3" id="KW-0371">Homeobox</keyword>
<dbReference type="Gene3D" id="3.30.1370.140">
    <property type="entry name" value="HupH hydrogenase expression protein, C-terminal domain"/>
    <property type="match status" value="2"/>
</dbReference>
<dbReference type="Proteomes" id="UP000187012">
    <property type="component" value="Unassembled WGS sequence"/>
</dbReference>
<dbReference type="EMBL" id="CYGX02000014">
    <property type="protein sequence ID" value="SIT38240.1"/>
    <property type="molecule type" value="Genomic_DNA"/>
</dbReference>
<dbReference type="InterPro" id="IPR006894">
    <property type="entry name" value="HupH_Hydgase_express_prot_C"/>
</dbReference>
<proteinExistence type="inferred from homology"/>
<comment type="similarity">
    <text evidence="1">Belongs to the HupH/HyaF family.</text>
</comment>
<dbReference type="STRING" id="1247936.BN2475_140080"/>
<gene>
    <name evidence="3" type="primary">hoxQ</name>
    <name evidence="3" type="ORF">BN2475_140080</name>
</gene>
<reference evidence="3 4" key="1">
    <citation type="submission" date="2016-12" db="EMBL/GenBank/DDBJ databases">
        <authorList>
            <person name="Song W.-J."/>
            <person name="Kurnit D.M."/>
        </authorList>
    </citation>
    <scope>NUCLEOTIDE SEQUENCE [LARGE SCALE GENOMIC DNA]</scope>
    <source>
        <strain evidence="3 4">STM7296</strain>
    </source>
</reference>
<keyword evidence="4" id="KW-1185">Reference proteome</keyword>
<dbReference type="RefSeq" id="WP_094778942.1">
    <property type="nucleotide sequence ID" value="NZ_CYGX02000014.1"/>
</dbReference>
<dbReference type="Pfam" id="PF04809">
    <property type="entry name" value="HupH_C"/>
    <property type="match status" value="2"/>
</dbReference>
<dbReference type="GO" id="GO:0003677">
    <property type="term" value="F:DNA binding"/>
    <property type="evidence" value="ECO:0007669"/>
    <property type="project" value="UniProtKB-KW"/>
</dbReference>
<organism evidence="3 4">
    <name type="scientific">Paraburkholderia ribeironis</name>
    <dbReference type="NCBI Taxonomy" id="1247936"/>
    <lineage>
        <taxon>Bacteria</taxon>
        <taxon>Pseudomonadati</taxon>
        <taxon>Pseudomonadota</taxon>
        <taxon>Betaproteobacteria</taxon>
        <taxon>Burkholderiales</taxon>
        <taxon>Burkholderiaceae</taxon>
        <taxon>Paraburkholderia</taxon>
    </lineage>
</organism>
<evidence type="ECO:0000256" key="1">
    <source>
        <dbReference type="ARBA" id="ARBA00010832"/>
    </source>
</evidence>
<feature type="domain" description="HupH hydrogenase expression protein C-terminal" evidence="2">
    <location>
        <begin position="25"/>
        <end position="113"/>
    </location>
</feature>
<accession>A0A1N7RSY6</accession>
<dbReference type="InterPro" id="IPR038527">
    <property type="entry name" value="HupH_C_sf"/>
</dbReference>
<evidence type="ECO:0000313" key="4">
    <source>
        <dbReference type="Proteomes" id="UP000187012"/>
    </source>
</evidence>
<evidence type="ECO:0000313" key="3">
    <source>
        <dbReference type="EMBL" id="SIT38240.1"/>
    </source>
</evidence>